<reference evidence="2" key="2">
    <citation type="submission" date="2010-07" db="EMBL/GenBank/DDBJ databases">
        <authorList>
            <consortium name="The Broad Institute Genome Sequencing Platform"/>
            <consortium name="Broad Institute Genome Sequencing Center for Infectious Disease"/>
            <person name="Ma L.-J."/>
            <person name="Dead R."/>
            <person name="Young S."/>
            <person name="Zeng Q."/>
            <person name="Koehrsen M."/>
            <person name="Alvarado L."/>
            <person name="Berlin A."/>
            <person name="Chapman S.B."/>
            <person name="Chen Z."/>
            <person name="Freedman E."/>
            <person name="Gellesch M."/>
            <person name="Goldberg J."/>
            <person name="Griggs A."/>
            <person name="Gujja S."/>
            <person name="Heilman E.R."/>
            <person name="Heiman D."/>
            <person name="Hepburn T."/>
            <person name="Howarth C."/>
            <person name="Jen D."/>
            <person name="Larson L."/>
            <person name="Mehta T."/>
            <person name="Neiman D."/>
            <person name="Pearson M."/>
            <person name="Roberts A."/>
            <person name="Saif S."/>
            <person name="Shea T."/>
            <person name="Shenoy N."/>
            <person name="Sisk P."/>
            <person name="Stolte C."/>
            <person name="Sykes S."/>
            <person name="Walk T."/>
            <person name="White J."/>
            <person name="Yandava C."/>
            <person name="Haas B."/>
            <person name="Nusbaum C."/>
            <person name="Birren B."/>
        </authorList>
    </citation>
    <scope>NUCLEOTIDE SEQUENCE</scope>
    <source>
        <strain evidence="2">R3-111a-1</strain>
    </source>
</reference>
<evidence type="ECO:0000256" key="1">
    <source>
        <dbReference type="SAM" id="MobiDB-lite"/>
    </source>
</evidence>
<dbReference type="RefSeq" id="XP_009227164.1">
    <property type="nucleotide sequence ID" value="XM_009228900.1"/>
</dbReference>
<accession>J3PBZ7</accession>
<dbReference type="GeneID" id="20351479"/>
<keyword evidence="4" id="KW-1185">Reference proteome</keyword>
<feature type="compositionally biased region" description="Polar residues" evidence="1">
    <location>
        <begin position="1"/>
        <end position="26"/>
    </location>
</feature>
<dbReference type="AlphaFoldDB" id="J3PBZ7"/>
<reference evidence="4" key="1">
    <citation type="submission" date="2010-07" db="EMBL/GenBank/DDBJ databases">
        <title>The genome sequence of Gaeumannomyces graminis var. tritici strain R3-111a-1.</title>
        <authorList>
            <consortium name="The Broad Institute Genome Sequencing Platform"/>
            <person name="Ma L.-J."/>
            <person name="Dead R."/>
            <person name="Young S."/>
            <person name="Zeng Q."/>
            <person name="Koehrsen M."/>
            <person name="Alvarado L."/>
            <person name="Berlin A."/>
            <person name="Chapman S.B."/>
            <person name="Chen Z."/>
            <person name="Freedman E."/>
            <person name="Gellesch M."/>
            <person name="Goldberg J."/>
            <person name="Griggs A."/>
            <person name="Gujja S."/>
            <person name="Heilman E.R."/>
            <person name="Heiman D."/>
            <person name="Hepburn T."/>
            <person name="Howarth C."/>
            <person name="Jen D."/>
            <person name="Larson L."/>
            <person name="Mehta T."/>
            <person name="Neiman D."/>
            <person name="Pearson M."/>
            <person name="Roberts A."/>
            <person name="Saif S."/>
            <person name="Shea T."/>
            <person name="Shenoy N."/>
            <person name="Sisk P."/>
            <person name="Stolte C."/>
            <person name="Sykes S."/>
            <person name="Walk T."/>
            <person name="White J."/>
            <person name="Yandava C."/>
            <person name="Haas B."/>
            <person name="Nusbaum C."/>
            <person name="Birren B."/>
        </authorList>
    </citation>
    <scope>NUCLEOTIDE SEQUENCE [LARGE SCALE GENOMIC DNA]</scope>
    <source>
        <strain evidence="4">R3-111a-1</strain>
    </source>
</reference>
<dbReference type="VEuPathDB" id="FungiDB:GGTG_11021"/>
<name>J3PBZ7_GAET3</name>
<organism evidence="2">
    <name type="scientific">Gaeumannomyces tritici (strain R3-111a-1)</name>
    <name type="common">Wheat and barley take-all root rot fungus</name>
    <name type="synonym">Gaeumannomyces graminis var. tritici</name>
    <dbReference type="NCBI Taxonomy" id="644352"/>
    <lineage>
        <taxon>Eukaryota</taxon>
        <taxon>Fungi</taxon>
        <taxon>Dikarya</taxon>
        <taxon>Ascomycota</taxon>
        <taxon>Pezizomycotina</taxon>
        <taxon>Sordariomycetes</taxon>
        <taxon>Sordariomycetidae</taxon>
        <taxon>Magnaporthales</taxon>
        <taxon>Magnaporthaceae</taxon>
        <taxon>Gaeumannomyces</taxon>
    </lineage>
</organism>
<dbReference type="Proteomes" id="UP000006039">
    <property type="component" value="Unassembled WGS sequence"/>
</dbReference>
<protein>
    <submittedName>
        <fullName evidence="2 3">Uncharacterized protein</fullName>
    </submittedName>
</protein>
<feature type="region of interest" description="Disordered" evidence="1">
    <location>
        <begin position="1"/>
        <end position="32"/>
    </location>
</feature>
<reference evidence="3" key="5">
    <citation type="submission" date="2018-04" db="UniProtKB">
        <authorList>
            <consortium name="EnsemblFungi"/>
        </authorList>
    </citation>
    <scope>IDENTIFICATION</scope>
    <source>
        <strain evidence="3">R3-111a-1</strain>
    </source>
</reference>
<evidence type="ECO:0000313" key="4">
    <source>
        <dbReference type="Proteomes" id="UP000006039"/>
    </source>
</evidence>
<dbReference type="EnsemblFungi" id="EJT71767">
    <property type="protein sequence ID" value="EJT71767"/>
    <property type="gene ID" value="GGTG_11021"/>
</dbReference>
<proteinExistence type="predicted"/>
<reference evidence="2" key="3">
    <citation type="submission" date="2010-09" db="EMBL/GenBank/DDBJ databases">
        <title>Annotation of Gaeumannomyces graminis var. tritici R3-111a-1.</title>
        <authorList>
            <consortium name="The Broad Institute Genome Sequencing Platform"/>
            <person name="Ma L.-J."/>
            <person name="Dead R."/>
            <person name="Young S.K."/>
            <person name="Zeng Q."/>
            <person name="Gargeya S."/>
            <person name="Fitzgerald M."/>
            <person name="Haas B."/>
            <person name="Abouelleil A."/>
            <person name="Alvarado L."/>
            <person name="Arachchi H.M."/>
            <person name="Berlin A."/>
            <person name="Brown A."/>
            <person name="Chapman S.B."/>
            <person name="Chen Z."/>
            <person name="Dunbar C."/>
            <person name="Freedman E."/>
            <person name="Gearin G."/>
            <person name="Gellesch M."/>
            <person name="Goldberg J."/>
            <person name="Griggs A."/>
            <person name="Gujja S."/>
            <person name="Heiman D."/>
            <person name="Howarth C."/>
            <person name="Larson L."/>
            <person name="Lui A."/>
            <person name="MacDonald P.J.P."/>
            <person name="Mehta T."/>
            <person name="Montmayeur A."/>
            <person name="Murphy C."/>
            <person name="Neiman D."/>
            <person name="Pearson M."/>
            <person name="Priest M."/>
            <person name="Roberts A."/>
            <person name="Saif S."/>
            <person name="Shea T."/>
            <person name="Shenoy N."/>
            <person name="Sisk P."/>
            <person name="Stolte C."/>
            <person name="Sykes S."/>
            <person name="Yandava C."/>
            <person name="Wortman J."/>
            <person name="Nusbaum C."/>
            <person name="Birren B."/>
        </authorList>
    </citation>
    <scope>NUCLEOTIDE SEQUENCE</scope>
    <source>
        <strain evidence="2">R3-111a-1</strain>
    </source>
</reference>
<dbReference type="HOGENOM" id="CLU_1525242_0_0_1"/>
<reference evidence="3" key="4">
    <citation type="journal article" date="2015" name="G3 (Bethesda)">
        <title>Genome sequences of three phytopathogenic species of the Magnaporthaceae family of fungi.</title>
        <authorList>
            <person name="Okagaki L.H."/>
            <person name="Nunes C.C."/>
            <person name="Sailsbery J."/>
            <person name="Clay B."/>
            <person name="Brown D."/>
            <person name="John T."/>
            <person name="Oh Y."/>
            <person name="Young N."/>
            <person name="Fitzgerald M."/>
            <person name="Haas B.J."/>
            <person name="Zeng Q."/>
            <person name="Young S."/>
            <person name="Adiconis X."/>
            <person name="Fan L."/>
            <person name="Levin J.Z."/>
            <person name="Mitchell T.K."/>
            <person name="Okubara P.A."/>
            <person name="Farman M.L."/>
            <person name="Kohn L.M."/>
            <person name="Birren B."/>
            <person name="Ma L.-J."/>
            <person name="Dean R.A."/>
        </authorList>
    </citation>
    <scope>NUCLEOTIDE SEQUENCE</scope>
    <source>
        <strain evidence="3">R3-111a-1</strain>
    </source>
</reference>
<evidence type="ECO:0000313" key="2">
    <source>
        <dbReference type="EMBL" id="EJT71767.1"/>
    </source>
</evidence>
<sequence length="176" mass="18505">MSTSSQAVSTSKEVTSTFQEATSSAPAPSPTGLSFVPRLGDFALKGYQSSPLRCAPAPCRARRGGDVLGAHVRHETAVAAEVLRLDPVAAPAGVRAGTADRPAAKRSLLTLAKVLLMPPPVGPLPLAVDPAKVPVLPLVIEFVRANGIRSTWWSCRRSGGIRSPRELIARTLSKPR</sequence>
<dbReference type="EMBL" id="GL385400">
    <property type="protein sequence ID" value="EJT71767.1"/>
    <property type="molecule type" value="Genomic_DNA"/>
</dbReference>
<gene>
    <name evidence="3" type="primary">20351479</name>
    <name evidence="2" type="ORF">GGTG_11021</name>
</gene>
<evidence type="ECO:0000313" key="3">
    <source>
        <dbReference type="EnsemblFungi" id="EJT71767"/>
    </source>
</evidence>